<reference evidence="21" key="2">
    <citation type="submission" date="2025-08" db="UniProtKB">
        <authorList>
            <consortium name="Ensembl"/>
        </authorList>
    </citation>
    <scope>IDENTIFICATION</scope>
</reference>
<dbReference type="GO" id="GO:0005737">
    <property type="term" value="C:cytoplasm"/>
    <property type="evidence" value="ECO:0007669"/>
    <property type="project" value="UniProtKB-SubCell"/>
</dbReference>
<dbReference type="InterPro" id="IPR013785">
    <property type="entry name" value="Aldolase_TIM"/>
</dbReference>
<keyword evidence="9" id="KW-0539">Nucleus</keyword>
<evidence type="ECO:0000256" key="14">
    <source>
        <dbReference type="ARBA" id="ARBA00048934"/>
    </source>
</evidence>
<dbReference type="PANTHER" id="PTHR11082:SF5">
    <property type="entry name" value="TRNA-DIHYDROURIDINE(16_17) SYNTHASE [NAD(P)(+)]-LIKE"/>
    <property type="match status" value="1"/>
</dbReference>
<evidence type="ECO:0000256" key="13">
    <source>
        <dbReference type="ARBA" id="ARBA00047652"/>
    </source>
</evidence>
<comment type="catalytic activity">
    <reaction evidence="14">
        <text>5,6-dihydrouridine(16) in tRNA + NAD(+) = uridine(16) in tRNA + NADH + H(+)</text>
        <dbReference type="Rhea" id="RHEA:53380"/>
        <dbReference type="Rhea" id="RHEA-COMP:13543"/>
        <dbReference type="Rhea" id="RHEA-COMP:13544"/>
        <dbReference type="ChEBI" id="CHEBI:15378"/>
        <dbReference type="ChEBI" id="CHEBI:57540"/>
        <dbReference type="ChEBI" id="CHEBI:57945"/>
        <dbReference type="ChEBI" id="CHEBI:65315"/>
        <dbReference type="ChEBI" id="CHEBI:74443"/>
        <dbReference type="EC" id="1.3.1.88"/>
    </reaction>
    <physiologicalReaction direction="right-to-left" evidence="14">
        <dbReference type="Rhea" id="RHEA:53382"/>
    </physiologicalReaction>
</comment>
<accession>A0AAY4AW81</accession>
<evidence type="ECO:0000259" key="20">
    <source>
        <dbReference type="Pfam" id="PF01207"/>
    </source>
</evidence>
<evidence type="ECO:0000256" key="6">
    <source>
        <dbReference type="ARBA" id="ARBA00022857"/>
    </source>
</evidence>
<evidence type="ECO:0000256" key="12">
    <source>
        <dbReference type="ARBA" id="ARBA00047287"/>
    </source>
</evidence>
<dbReference type="SUPFAM" id="SSF51395">
    <property type="entry name" value="FMN-linked oxidoreductases"/>
    <property type="match status" value="1"/>
</dbReference>
<keyword evidence="6" id="KW-0521">NADP</keyword>
<keyword evidence="3" id="KW-0963">Cytoplasm</keyword>
<dbReference type="GO" id="GO:0017150">
    <property type="term" value="F:tRNA dihydrouridine synthase activity"/>
    <property type="evidence" value="ECO:0007669"/>
    <property type="project" value="TreeGrafter"/>
</dbReference>
<evidence type="ECO:0000256" key="19">
    <source>
        <dbReference type="SAM" id="MobiDB-lite"/>
    </source>
</evidence>
<comment type="function">
    <text evidence="16">Catalyzes the synthesis of dihydrouridine, a modified base found in the D-loop of most tRNAs. Specifically modifies U16 and U17 in cytoplasmic tRNAs. Affects the level of some mature tRNA and thereby the total cellular translation.</text>
</comment>
<dbReference type="Proteomes" id="UP000694580">
    <property type="component" value="Chromosome 7"/>
</dbReference>
<keyword evidence="8" id="KW-0520">NAD</keyword>
<keyword evidence="5" id="KW-0819">tRNA processing</keyword>
<dbReference type="AlphaFoldDB" id="A0AAY4AW81"/>
<dbReference type="PANTHER" id="PTHR11082">
    <property type="entry name" value="TRNA-DIHYDROURIDINE SYNTHASE"/>
    <property type="match status" value="1"/>
</dbReference>
<evidence type="ECO:0000256" key="8">
    <source>
        <dbReference type="ARBA" id="ARBA00023027"/>
    </source>
</evidence>
<evidence type="ECO:0000256" key="5">
    <source>
        <dbReference type="ARBA" id="ARBA00022694"/>
    </source>
</evidence>
<evidence type="ECO:0000256" key="10">
    <source>
        <dbReference type="ARBA" id="ARBA00038313"/>
    </source>
</evidence>
<dbReference type="Pfam" id="PF01207">
    <property type="entry name" value="Dus"/>
    <property type="match status" value="1"/>
</dbReference>
<evidence type="ECO:0000256" key="16">
    <source>
        <dbReference type="ARBA" id="ARBA00053643"/>
    </source>
</evidence>
<evidence type="ECO:0000256" key="7">
    <source>
        <dbReference type="ARBA" id="ARBA00023002"/>
    </source>
</evidence>
<comment type="similarity">
    <text evidence="10">Belongs to the Dus family. Dus1 subfamily.</text>
</comment>
<proteinExistence type="inferred from homology"/>
<comment type="catalytic activity">
    <reaction evidence="13">
        <text>5,6-dihydrouridine(16) in tRNA + NADP(+) = uridine(16) in tRNA + NADPH + H(+)</text>
        <dbReference type="Rhea" id="RHEA:53376"/>
        <dbReference type="Rhea" id="RHEA-COMP:13543"/>
        <dbReference type="Rhea" id="RHEA-COMP:13544"/>
        <dbReference type="ChEBI" id="CHEBI:15378"/>
        <dbReference type="ChEBI" id="CHEBI:57783"/>
        <dbReference type="ChEBI" id="CHEBI:58349"/>
        <dbReference type="ChEBI" id="CHEBI:65315"/>
        <dbReference type="ChEBI" id="CHEBI:74443"/>
        <dbReference type="EC" id="1.3.1.88"/>
    </reaction>
    <physiologicalReaction direction="right-to-left" evidence="13">
        <dbReference type="Rhea" id="RHEA:53378"/>
    </physiologicalReaction>
</comment>
<name>A0AAY4AW81_9TELE</name>
<organism evidence="21 22">
    <name type="scientific">Denticeps clupeoides</name>
    <name type="common">denticle herring</name>
    <dbReference type="NCBI Taxonomy" id="299321"/>
    <lineage>
        <taxon>Eukaryota</taxon>
        <taxon>Metazoa</taxon>
        <taxon>Chordata</taxon>
        <taxon>Craniata</taxon>
        <taxon>Vertebrata</taxon>
        <taxon>Euteleostomi</taxon>
        <taxon>Actinopterygii</taxon>
        <taxon>Neopterygii</taxon>
        <taxon>Teleostei</taxon>
        <taxon>Clupei</taxon>
        <taxon>Clupeiformes</taxon>
        <taxon>Denticipitoidei</taxon>
        <taxon>Denticipitidae</taxon>
        <taxon>Denticeps</taxon>
    </lineage>
</organism>
<comment type="subcellular location">
    <subcellularLocation>
        <location evidence="2">Cytoplasm</location>
    </subcellularLocation>
    <subcellularLocation>
        <location evidence="1">Nucleus</location>
    </subcellularLocation>
</comment>
<dbReference type="GeneTree" id="ENSGT00550000075089"/>
<evidence type="ECO:0000256" key="9">
    <source>
        <dbReference type="ARBA" id="ARBA00023242"/>
    </source>
</evidence>
<dbReference type="Ensembl" id="ENSDCDT00010013767.1">
    <property type="protein sequence ID" value="ENSDCDP00010013062.1"/>
    <property type="gene ID" value="ENSDCDG00010005928.1"/>
</dbReference>
<evidence type="ECO:0000256" key="3">
    <source>
        <dbReference type="ARBA" id="ARBA00022490"/>
    </source>
</evidence>
<gene>
    <name evidence="21" type="primary">DUS1L</name>
</gene>
<comment type="catalytic activity">
    <reaction evidence="15">
        <text>5,6-dihydrouridine(17) in tRNA + NADP(+) = uridine(17) in tRNA + NADPH + H(+)</text>
        <dbReference type="Rhea" id="RHEA:53368"/>
        <dbReference type="Rhea" id="RHEA-COMP:13541"/>
        <dbReference type="Rhea" id="RHEA-COMP:13542"/>
        <dbReference type="ChEBI" id="CHEBI:15378"/>
        <dbReference type="ChEBI" id="CHEBI:57783"/>
        <dbReference type="ChEBI" id="CHEBI:58349"/>
        <dbReference type="ChEBI" id="CHEBI:65315"/>
        <dbReference type="ChEBI" id="CHEBI:74443"/>
        <dbReference type="EC" id="1.3.1.88"/>
    </reaction>
    <physiologicalReaction direction="right-to-left" evidence="15">
        <dbReference type="Rhea" id="RHEA:53370"/>
    </physiologicalReaction>
</comment>
<reference evidence="21" key="3">
    <citation type="submission" date="2025-09" db="UniProtKB">
        <authorList>
            <consortium name="Ensembl"/>
        </authorList>
    </citation>
    <scope>IDENTIFICATION</scope>
</reference>
<feature type="compositionally biased region" description="Polar residues" evidence="19">
    <location>
        <begin position="461"/>
        <end position="471"/>
    </location>
</feature>
<evidence type="ECO:0000256" key="4">
    <source>
        <dbReference type="ARBA" id="ARBA00022630"/>
    </source>
</evidence>
<evidence type="ECO:0000313" key="22">
    <source>
        <dbReference type="Proteomes" id="UP000694580"/>
    </source>
</evidence>
<evidence type="ECO:0000256" key="18">
    <source>
        <dbReference type="ARBA" id="ARBA00077078"/>
    </source>
</evidence>
<dbReference type="EC" id="1.3.1.88" evidence="11"/>
<keyword evidence="4" id="KW-0285">Flavoprotein</keyword>
<evidence type="ECO:0000256" key="11">
    <source>
        <dbReference type="ARBA" id="ARBA00038890"/>
    </source>
</evidence>
<evidence type="ECO:0000313" key="21">
    <source>
        <dbReference type="Ensembl" id="ENSDCDP00010013062.1"/>
    </source>
</evidence>
<sequence>ARSSWDGPVTSSTPAAMAKLKGFDFWRSTLKGARYVVAPMVDQSELAWRLLSRRHGADLCYTPMLHAQVFVRDANYRRENLYSEVCPDDRPLITQFCANDPEVFVQAALLAQDYCDAIDLNLGCPQMIAKRGHYGVFLQDEWDLLENMIKLANEKLSVPITCKIRVFPEIEKTVKYAKMLEKAGCQMLTVHGRTKDQKGSLTGIASWAHIKAVREAVKIPVFANGNIQHLSDVQLCMEETGVQGVMSAEGNLHNPALFEGRSPPVWEMAEEYLQIVKQYPPCSLSYVRAHLFKLWHHTLQVHQDLREELAKVKTLEALAEVSEQLKHRCQVPLATFFVSPLKAIHFRPKEPGTENGRKGIEVKAVSAKRAREDTDCSTDSLSKNKLKKKARNPHKNFCPEQKPKYIRCEQCGNPKGNKCVFNLCRGCCKKKAFKEVADCPSHGLRFKTKAQKLSAAETDGSHVNGTLSIQTEPPMDNPAVSQALV</sequence>
<dbReference type="Gene3D" id="3.20.20.70">
    <property type="entry name" value="Aldolase class I"/>
    <property type="match status" value="1"/>
</dbReference>
<keyword evidence="7" id="KW-0560">Oxidoreductase</keyword>
<protein>
    <recommendedName>
        <fullName evidence="17">tRNA-dihydrouridine(16/17) synthase [NAD(P)(+)]-like</fullName>
        <ecNumber evidence="11">1.3.1.88</ecNumber>
    </recommendedName>
    <alternativeName>
        <fullName evidence="18">tRNA-dihydrouridine synthase 1-like</fullName>
    </alternativeName>
</protein>
<keyword evidence="22" id="KW-1185">Reference proteome</keyword>
<dbReference type="GO" id="GO:0005634">
    <property type="term" value="C:nucleus"/>
    <property type="evidence" value="ECO:0007669"/>
    <property type="project" value="UniProtKB-SubCell"/>
</dbReference>
<feature type="domain" description="DUS-like FMN-binding" evidence="20">
    <location>
        <begin position="37"/>
        <end position="315"/>
    </location>
</feature>
<evidence type="ECO:0000256" key="1">
    <source>
        <dbReference type="ARBA" id="ARBA00004123"/>
    </source>
</evidence>
<dbReference type="FunFam" id="3.20.20.70:FF:000081">
    <property type="entry name" value="Dihydrouridine synthase 1 like"/>
    <property type="match status" value="1"/>
</dbReference>
<evidence type="ECO:0000256" key="17">
    <source>
        <dbReference type="ARBA" id="ARBA00068883"/>
    </source>
</evidence>
<dbReference type="CDD" id="cd02801">
    <property type="entry name" value="DUS_like_FMN"/>
    <property type="match status" value="1"/>
</dbReference>
<evidence type="ECO:0000256" key="15">
    <source>
        <dbReference type="ARBA" id="ARBA00049467"/>
    </source>
</evidence>
<feature type="region of interest" description="Disordered" evidence="19">
    <location>
        <begin position="456"/>
        <end position="485"/>
    </location>
</feature>
<dbReference type="InterPro" id="IPR035587">
    <property type="entry name" value="DUS-like_FMN-bd"/>
</dbReference>
<evidence type="ECO:0000256" key="2">
    <source>
        <dbReference type="ARBA" id="ARBA00004496"/>
    </source>
</evidence>
<comment type="catalytic activity">
    <reaction evidence="12">
        <text>5,6-dihydrouridine(17) in tRNA + NAD(+) = uridine(17) in tRNA + NADH + H(+)</text>
        <dbReference type="Rhea" id="RHEA:53372"/>
        <dbReference type="Rhea" id="RHEA-COMP:13541"/>
        <dbReference type="Rhea" id="RHEA-COMP:13542"/>
        <dbReference type="ChEBI" id="CHEBI:15378"/>
        <dbReference type="ChEBI" id="CHEBI:57540"/>
        <dbReference type="ChEBI" id="CHEBI:57945"/>
        <dbReference type="ChEBI" id="CHEBI:65315"/>
        <dbReference type="ChEBI" id="CHEBI:74443"/>
        <dbReference type="EC" id="1.3.1.88"/>
    </reaction>
    <physiologicalReaction direction="right-to-left" evidence="12">
        <dbReference type="Rhea" id="RHEA:53374"/>
    </physiologicalReaction>
</comment>
<reference evidence="21 22" key="1">
    <citation type="submission" date="2020-06" db="EMBL/GenBank/DDBJ databases">
        <authorList>
            <consortium name="Wellcome Sanger Institute Data Sharing"/>
        </authorList>
    </citation>
    <scope>NUCLEOTIDE SEQUENCE [LARGE SCALE GENOMIC DNA]</scope>
</reference>